<proteinExistence type="inferred from homology"/>
<dbReference type="EMBL" id="JAHOPB010000001">
    <property type="protein sequence ID" value="MBU8875207.1"/>
    <property type="molecule type" value="Genomic_DNA"/>
</dbReference>
<dbReference type="EC" id="5.3.1.8" evidence="7"/>
<organism evidence="7 8">
    <name type="scientific">Reyranella humidisoli</name>
    <dbReference type="NCBI Taxonomy" id="2849149"/>
    <lineage>
        <taxon>Bacteria</taxon>
        <taxon>Pseudomonadati</taxon>
        <taxon>Pseudomonadota</taxon>
        <taxon>Alphaproteobacteria</taxon>
        <taxon>Hyphomicrobiales</taxon>
        <taxon>Reyranellaceae</taxon>
        <taxon>Reyranella</taxon>
    </lineage>
</organism>
<keyword evidence="7" id="KW-0413">Isomerase</keyword>
<dbReference type="InterPro" id="IPR049577">
    <property type="entry name" value="GMPP_N"/>
</dbReference>
<dbReference type="Pfam" id="PF00483">
    <property type="entry name" value="NTP_transferase"/>
    <property type="match status" value="1"/>
</dbReference>
<dbReference type="InterPro" id="IPR054566">
    <property type="entry name" value="ManC/GMP-like_b-helix"/>
</dbReference>
<dbReference type="GO" id="GO:0004476">
    <property type="term" value="F:mannose-6-phosphate isomerase activity"/>
    <property type="evidence" value="ECO:0007669"/>
    <property type="project" value="UniProtKB-EC"/>
</dbReference>
<evidence type="ECO:0000259" key="6">
    <source>
        <dbReference type="Pfam" id="PF22640"/>
    </source>
</evidence>
<feature type="domain" description="Mannose-6-phosphate isomerase type II C-terminal" evidence="5">
    <location>
        <begin position="352"/>
        <end position="463"/>
    </location>
</feature>
<evidence type="ECO:0000313" key="8">
    <source>
        <dbReference type="Proteomes" id="UP000727907"/>
    </source>
</evidence>
<sequence>MSLITPVILVGGSGKRLWPLSRESMPKQFVPLLGKQSTFQQTLLRVADRSLFGKPVIATNDAYRFMCESQAREIGIEIDILVEPSRRDSGPAMAAAAAYTSGLGAKAVLALASDHLVIGAEEFLAGCREGLAAVEKGGIVTFGIPPTEPKTDYGYIRPGTERIGPVMKVAAFVEKPNAQTAMQYIAEGLLWNSGNFLFAPELLLSEMKRFEPAMAAAAEEAVAKAKKIGSTVFLDAEAFAKAPAKSIDYAVMERTDKCWVVPARFRWSDLGTWDALLDVGQADSEGNVTEGPVEIDHVRNSYIRSDGPLTAVIGVEDVVVVSMNDAVLVGHRDNLPRLKDVVQRMSDGKHRAATEHAVMHRPWGSYQDIDRGERFRAKRLTVKPGAKLSLQSHNRRAEHWVVVKGIAEVTLDGKVMTLHENESTYIPIGGVHRLANPGSELLEVVEVQTGDYVEEDDIVRYEDIYARV</sequence>
<dbReference type="Pfam" id="PF22640">
    <property type="entry name" value="ManC_GMP_beta-helix"/>
    <property type="match status" value="1"/>
</dbReference>
<dbReference type="RefSeq" id="WP_216962091.1">
    <property type="nucleotide sequence ID" value="NZ_JAHOPB010000001.1"/>
</dbReference>
<dbReference type="PANTHER" id="PTHR46390">
    <property type="entry name" value="MANNOSE-1-PHOSPHATE GUANYLYLTRANSFERASE"/>
    <property type="match status" value="1"/>
</dbReference>
<dbReference type="InterPro" id="IPR005835">
    <property type="entry name" value="NTP_transferase_dom"/>
</dbReference>
<dbReference type="InterPro" id="IPR051161">
    <property type="entry name" value="Mannose-6P_isomerase_type2"/>
</dbReference>
<dbReference type="CDD" id="cd02213">
    <property type="entry name" value="cupin_PMI_typeII_C"/>
    <property type="match status" value="1"/>
</dbReference>
<protein>
    <submittedName>
        <fullName evidence="7">Mannose-1-phosphate guanylyltransferase/mannose-6-phosphate isomerase</fullName>
        <ecNumber evidence="7">2.7.7.13</ecNumber>
        <ecNumber evidence="7">5.3.1.8</ecNumber>
    </submittedName>
</protein>
<feature type="domain" description="Nucleotidyl transferase" evidence="4">
    <location>
        <begin position="6"/>
        <end position="283"/>
    </location>
</feature>
<accession>A0ABS6IN88</accession>
<dbReference type="Pfam" id="PF01050">
    <property type="entry name" value="MannoseP_isomer"/>
    <property type="match status" value="1"/>
</dbReference>
<name>A0ABS6IN88_9HYPH</name>
<dbReference type="Proteomes" id="UP000727907">
    <property type="component" value="Unassembled WGS sequence"/>
</dbReference>
<evidence type="ECO:0000313" key="7">
    <source>
        <dbReference type="EMBL" id="MBU8875207.1"/>
    </source>
</evidence>
<keyword evidence="2 7" id="KW-0808">Transferase</keyword>
<dbReference type="NCBIfam" id="TIGR01479">
    <property type="entry name" value="GMP_PMI"/>
    <property type="match status" value="1"/>
</dbReference>
<dbReference type="InterPro" id="IPR006375">
    <property type="entry name" value="Man1P_GuaTrfase/Man6P_Isoase"/>
</dbReference>
<dbReference type="PANTHER" id="PTHR46390:SF1">
    <property type="entry name" value="MANNOSE-1-PHOSPHATE GUANYLYLTRANSFERASE"/>
    <property type="match status" value="1"/>
</dbReference>
<comment type="similarity">
    <text evidence="1 3">Belongs to the mannose-6-phosphate isomerase type 2 family.</text>
</comment>
<comment type="caution">
    <text evidence="7">The sequence shown here is derived from an EMBL/GenBank/DDBJ whole genome shotgun (WGS) entry which is preliminary data.</text>
</comment>
<dbReference type="InterPro" id="IPR001538">
    <property type="entry name" value="Man6P_isomerase-2_C"/>
</dbReference>
<feature type="domain" description="MannoseP isomerase/GMP-like beta-helix" evidence="6">
    <location>
        <begin position="299"/>
        <end position="344"/>
    </location>
</feature>
<keyword evidence="7" id="KW-0548">Nucleotidyltransferase</keyword>
<reference evidence="7 8" key="1">
    <citation type="submission" date="2021-06" db="EMBL/GenBank/DDBJ databases">
        <authorList>
            <person name="Lee D.H."/>
        </authorList>
    </citation>
    <scope>NUCLEOTIDE SEQUENCE [LARGE SCALE GENOMIC DNA]</scope>
    <source>
        <strain evidence="7 8">MMS21-HV4-11</strain>
    </source>
</reference>
<evidence type="ECO:0000259" key="5">
    <source>
        <dbReference type="Pfam" id="PF01050"/>
    </source>
</evidence>
<gene>
    <name evidence="7" type="ORF">KQ910_15645</name>
</gene>
<evidence type="ECO:0000256" key="2">
    <source>
        <dbReference type="ARBA" id="ARBA00022679"/>
    </source>
</evidence>
<dbReference type="CDD" id="cd02509">
    <property type="entry name" value="GDP-M1P_Guanylyltransferase"/>
    <property type="match status" value="1"/>
</dbReference>
<keyword evidence="8" id="KW-1185">Reference proteome</keyword>
<dbReference type="EC" id="2.7.7.13" evidence="7"/>
<evidence type="ECO:0000256" key="1">
    <source>
        <dbReference type="ARBA" id="ARBA00006115"/>
    </source>
</evidence>
<evidence type="ECO:0000256" key="3">
    <source>
        <dbReference type="RuleBase" id="RU004190"/>
    </source>
</evidence>
<evidence type="ECO:0000259" key="4">
    <source>
        <dbReference type="Pfam" id="PF00483"/>
    </source>
</evidence>
<dbReference type="GO" id="GO:0004475">
    <property type="term" value="F:mannose-1-phosphate guanylyltransferase (GTP) activity"/>
    <property type="evidence" value="ECO:0007669"/>
    <property type="project" value="UniProtKB-EC"/>
</dbReference>